<feature type="compositionally biased region" description="Basic and acidic residues" evidence="2">
    <location>
        <begin position="94"/>
        <end position="112"/>
    </location>
</feature>
<feature type="compositionally biased region" description="Basic and acidic residues" evidence="2">
    <location>
        <begin position="214"/>
        <end position="224"/>
    </location>
</feature>
<feature type="region of interest" description="Disordered" evidence="2">
    <location>
        <begin position="91"/>
        <end position="284"/>
    </location>
</feature>
<proteinExistence type="predicted"/>
<reference evidence="3 4" key="1">
    <citation type="submission" date="2018-11" db="EMBL/GenBank/DDBJ databases">
        <title>Genome assembly of Steccherinum ochraceum LE-BIN_3174, the white-rot fungus of the Steccherinaceae family (The Residual Polyporoid clade, Polyporales, Basidiomycota).</title>
        <authorList>
            <person name="Fedorova T.V."/>
            <person name="Glazunova O.A."/>
            <person name="Landesman E.O."/>
            <person name="Moiseenko K.V."/>
            <person name="Psurtseva N.V."/>
            <person name="Savinova O.S."/>
            <person name="Shakhova N.V."/>
            <person name="Tyazhelova T.V."/>
            <person name="Vasina D.V."/>
        </authorList>
    </citation>
    <scope>NUCLEOTIDE SEQUENCE [LARGE SCALE GENOMIC DNA]</scope>
    <source>
        <strain evidence="3 4">LE-BIN_3174</strain>
    </source>
</reference>
<organism evidence="3 4">
    <name type="scientific">Steccherinum ochraceum</name>
    <dbReference type="NCBI Taxonomy" id="92696"/>
    <lineage>
        <taxon>Eukaryota</taxon>
        <taxon>Fungi</taxon>
        <taxon>Dikarya</taxon>
        <taxon>Basidiomycota</taxon>
        <taxon>Agaricomycotina</taxon>
        <taxon>Agaricomycetes</taxon>
        <taxon>Polyporales</taxon>
        <taxon>Steccherinaceae</taxon>
        <taxon>Steccherinum</taxon>
    </lineage>
</organism>
<evidence type="ECO:0000256" key="1">
    <source>
        <dbReference type="SAM" id="Coils"/>
    </source>
</evidence>
<feature type="region of interest" description="Disordered" evidence="2">
    <location>
        <begin position="57"/>
        <end position="77"/>
    </location>
</feature>
<dbReference type="AlphaFoldDB" id="A0A4R0R2H7"/>
<feature type="coiled-coil region" evidence="1">
    <location>
        <begin position="325"/>
        <end position="359"/>
    </location>
</feature>
<evidence type="ECO:0000256" key="2">
    <source>
        <dbReference type="SAM" id="MobiDB-lite"/>
    </source>
</evidence>
<feature type="compositionally biased region" description="Basic and acidic residues" evidence="2">
    <location>
        <begin position="57"/>
        <end position="67"/>
    </location>
</feature>
<evidence type="ECO:0000313" key="3">
    <source>
        <dbReference type="EMBL" id="TCD61270.1"/>
    </source>
</evidence>
<keyword evidence="1" id="KW-0175">Coiled coil</keyword>
<feature type="compositionally biased region" description="Polar residues" evidence="2">
    <location>
        <begin position="144"/>
        <end position="153"/>
    </location>
</feature>
<accession>A0A4R0R2H7</accession>
<keyword evidence="4" id="KW-1185">Reference proteome</keyword>
<feature type="compositionally biased region" description="Basic residues" evidence="2">
    <location>
        <begin position="131"/>
        <end position="140"/>
    </location>
</feature>
<evidence type="ECO:0000313" key="4">
    <source>
        <dbReference type="Proteomes" id="UP000292702"/>
    </source>
</evidence>
<feature type="compositionally biased region" description="Polar residues" evidence="2">
    <location>
        <begin position="164"/>
        <end position="174"/>
    </location>
</feature>
<sequence length="372" mass="41597">MFWFPRNDTPFEFSFQHTRHPRGADLPDEETFLLRSSGKIFVTLASGVAERYRIEKPSDGDLTERPPVKRACSPYLPGSVPRRFTTLTFSFTLKRNEDSDREETQKRPHSPADDPDTSSDSEISHESSSPKPRKKRRLRRSPSEDSSTSTPAQVNELPAAASPEPQSEQASNARALSFYMPPEDDAGVGTDDPYLNSLYLSREPSPSGLASSRPEVESLRRSQTDSEAPFNDAQLSSSPSPTQLFPIASTDVEIMEEEEEDESPGASPAASQGREQENESRSATQAALIWKQFEDVDREIDAFTEVVLAKSCEEASLSAKSKSAKRALQVTIRMLKQDIEKKKEKRARFIRELKRITSAEVTDLTMDDDKSD</sequence>
<gene>
    <name evidence="3" type="ORF">EIP91_008686</name>
</gene>
<dbReference type="Proteomes" id="UP000292702">
    <property type="component" value="Unassembled WGS sequence"/>
</dbReference>
<protein>
    <submittedName>
        <fullName evidence="3">Uncharacterized protein</fullName>
    </submittedName>
</protein>
<feature type="compositionally biased region" description="Polar residues" evidence="2">
    <location>
        <begin position="233"/>
        <end position="243"/>
    </location>
</feature>
<feature type="compositionally biased region" description="Acidic residues" evidence="2">
    <location>
        <begin position="253"/>
        <end position="263"/>
    </location>
</feature>
<comment type="caution">
    <text evidence="3">The sequence shown here is derived from an EMBL/GenBank/DDBJ whole genome shotgun (WGS) entry which is preliminary data.</text>
</comment>
<name>A0A4R0R2H7_9APHY</name>
<dbReference type="EMBL" id="RWJN01000485">
    <property type="protein sequence ID" value="TCD61270.1"/>
    <property type="molecule type" value="Genomic_DNA"/>
</dbReference>
<feature type="compositionally biased region" description="Low complexity" evidence="2">
    <location>
        <begin position="120"/>
        <end position="130"/>
    </location>
</feature>